<dbReference type="AlphaFoldDB" id="E3GYP8"/>
<dbReference type="EMBL" id="CP002278">
    <property type="protein sequence ID" value="ADP77430.1"/>
    <property type="molecule type" value="Genomic_DNA"/>
</dbReference>
<evidence type="ECO:0000313" key="3">
    <source>
        <dbReference type="Proteomes" id="UP000002315"/>
    </source>
</evidence>
<keyword evidence="1" id="KW-1133">Transmembrane helix</keyword>
<feature type="transmembrane region" description="Helical" evidence="1">
    <location>
        <begin position="56"/>
        <end position="77"/>
    </location>
</feature>
<accession>E3GYP8</accession>
<feature type="transmembrane region" description="Helical" evidence="1">
    <location>
        <begin position="6"/>
        <end position="22"/>
    </location>
</feature>
<reference evidence="2 3" key="1">
    <citation type="journal article" date="2010" name="Stand. Genomic Sci.">
        <title>Complete genome sequence of Methanothermus fervidus type strain (V24S).</title>
        <authorList>
            <person name="Anderson I."/>
            <person name="Djao O.D."/>
            <person name="Misra M."/>
            <person name="Chertkov O."/>
            <person name="Nolan M."/>
            <person name="Lucas S."/>
            <person name="Lapidus A."/>
            <person name="Del Rio T.G."/>
            <person name="Tice H."/>
            <person name="Cheng J.F."/>
            <person name="Tapia R."/>
            <person name="Han C."/>
            <person name="Goodwin L."/>
            <person name="Pitluck S."/>
            <person name="Liolios K."/>
            <person name="Ivanova N."/>
            <person name="Mavromatis K."/>
            <person name="Mikhailova N."/>
            <person name="Pati A."/>
            <person name="Brambilla E."/>
            <person name="Chen A."/>
            <person name="Palaniappan K."/>
            <person name="Land M."/>
            <person name="Hauser L."/>
            <person name="Chang Y.J."/>
            <person name="Jeffries C.D."/>
            <person name="Sikorski J."/>
            <person name="Spring S."/>
            <person name="Rohde M."/>
            <person name="Eichinger K."/>
            <person name="Huber H."/>
            <person name="Wirth R."/>
            <person name="Goker M."/>
            <person name="Detter J.C."/>
            <person name="Woyke T."/>
            <person name="Bristow J."/>
            <person name="Eisen J.A."/>
            <person name="Markowitz V."/>
            <person name="Hugenholtz P."/>
            <person name="Klenk H.P."/>
            <person name="Kyrpides N.C."/>
        </authorList>
    </citation>
    <scope>NUCLEOTIDE SEQUENCE [LARGE SCALE GENOMIC DNA]</scope>
    <source>
        <strain evidence="3">ATCC 43054 / DSM 2088 / JCM 10308 / V24 S</strain>
    </source>
</reference>
<protein>
    <submittedName>
        <fullName evidence="2">Uncharacterized protein</fullName>
    </submittedName>
</protein>
<keyword evidence="3" id="KW-1185">Reference proteome</keyword>
<dbReference type="Gene3D" id="1.10.287.3510">
    <property type="match status" value="1"/>
</dbReference>
<evidence type="ECO:0000313" key="2">
    <source>
        <dbReference type="EMBL" id="ADP77430.1"/>
    </source>
</evidence>
<dbReference type="KEGG" id="mfv:Mfer_0631"/>
<keyword evidence="1" id="KW-0472">Membrane</keyword>
<evidence type="ECO:0000256" key="1">
    <source>
        <dbReference type="SAM" id="Phobius"/>
    </source>
</evidence>
<dbReference type="STRING" id="523846.Mfer_0631"/>
<name>E3GYP8_METFV</name>
<proteinExistence type="predicted"/>
<feature type="transmembrane region" description="Helical" evidence="1">
    <location>
        <begin position="29"/>
        <end position="50"/>
    </location>
</feature>
<keyword evidence="1" id="KW-0812">Transmembrane</keyword>
<dbReference type="HOGENOM" id="CLU_2353212_0_0_2"/>
<sequence length="96" mass="10722">MKLLAFIPPLLLLYGGMATILFGKNIFRLILGISTIEISVILFASILISMFGFLQWIIIISASVLVASEAVLVAFIVSLSKRIKIREIDELKSLRW</sequence>
<organism evidence="2 3">
    <name type="scientific">Methanothermus fervidus (strain ATCC 43054 / DSM 2088 / JCM 10308 / V24 S)</name>
    <dbReference type="NCBI Taxonomy" id="523846"/>
    <lineage>
        <taxon>Archaea</taxon>
        <taxon>Methanobacteriati</taxon>
        <taxon>Methanobacteriota</taxon>
        <taxon>Methanomada group</taxon>
        <taxon>Methanobacteria</taxon>
        <taxon>Methanobacteriales</taxon>
        <taxon>Methanothermaceae</taxon>
        <taxon>Methanothermus</taxon>
    </lineage>
</organism>
<gene>
    <name evidence="2" type="ordered locus">Mfer_0631</name>
</gene>
<dbReference type="Proteomes" id="UP000002315">
    <property type="component" value="Chromosome"/>
</dbReference>